<evidence type="ECO:0000256" key="1">
    <source>
        <dbReference type="SAM" id="SignalP"/>
    </source>
</evidence>
<dbReference type="AlphaFoldDB" id="G0PCT7"/>
<feature type="chain" id="PRO_5003407212" description="Saposin B-type domain-containing protein" evidence="1">
    <location>
        <begin position="21"/>
        <end position="94"/>
    </location>
</feature>
<sequence>MKLLGILLLLVVFCSTPTKADPPFCAVCSIFVGIPQTWPDLQQKLIDRCDSVLLSIAVYPCQNLIRNADLTDSYPKMLPFLQDLRMLGCKKFCW</sequence>
<feature type="signal peptide" evidence="1">
    <location>
        <begin position="1"/>
        <end position="20"/>
    </location>
</feature>
<organism evidence="3">
    <name type="scientific">Caenorhabditis brenneri</name>
    <name type="common">Nematode worm</name>
    <dbReference type="NCBI Taxonomy" id="135651"/>
    <lineage>
        <taxon>Eukaryota</taxon>
        <taxon>Metazoa</taxon>
        <taxon>Ecdysozoa</taxon>
        <taxon>Nematoda</taxon>
        <taxon>Chromadorea</taxon>
        <taxon>Rhabditida</taxon>
        <taxon>Rhabditina</taxon>
        <taxon>Rhabditomorpha</taxon>
        <taxon>Rhabditoidea</taxon>
        <taxon>Rhabditidae</taxon>
        <taxon>Peloderinae</taxon>
        <taxon>Caenorhabditis</taxon>
    </lineage>
</organism>
<dbReference type="InParanoid" id="G0PCT7"/>
<gene>
    <name evidence="2" type="ORF">CAEBREN_31989</name>
</gene>
<dbReference type="HOGENOM" id="CLU_184691_0_0_1"/>
<dbReference type="EMBL" id="GL380253">
    <property type="protein sequence ID" value="EGT51302.1"/>
    <property type="molecule type" value="Genomic_DNA"/>
</dbReference>
<dbReference type="PANTHER" id="PTHR36950:SF5">
    <property type="entry name" value="SAPOSIN B-TYPE DOMAIN-CONTAINING PROTEIN"/>
    <property type="match status" value="1"/>
</dbReference>
<keyword evidence="3" id="KW-1185">Reference proteome</keyword>
<evidence type="ECO:0000313" key="2">
    <source>
        <dbReference type="EMBL" id="EGT51302.1"/>
    </source>
</evidence>
<keyword evidence="1" id="KW-0732">Signal</keyword>
<protein>
    <recommendedName>
        <fullName evidence="4">Saposin B-type domain-containing protein</fullName>
    </recommendedName>
</protein>
<evidence type="ECO:0008006" key="4">
    <source>
        <dbReference type="Google" id="ProtNLM"/>
    </source>
</evidence>
<accession>G0PCT7</accession>
<name>G0PCT7_CAEBE</name>
<dbReference type="Proteomes" id="UP000008068">
    <property type="component" value="Unassembled WGS sequence"/>
</dbReference>
<reference evidence="3" key="1">
    <citation type="submission" date="2011-07" db="EMBL/GenBank/DDBJ databases">
        <authorList>
            <consortium name="Caenorhabditis brenneri Sequencing and Analysis Consortium"/>
            <person name="Wilson R.K."/>
        </authorList>
    </citation>
    <scope>NUCLEOTIDE SEQUENCE [LARGE SCALE GENOMIC DNA]</scope>
    <source>
        <strain evidence="3">PB2801</strain>
    </source>
</reference>
<evidence type="ECO:0000313" key="3">
    <source>
        <dbReference type="Proteomes" id="UP000008068"/>
    </source>
</evidence>
<proteinExistence type="predicted"/>
<dbReference type="PANTHER" id="PTHR36950">
    <property type="entry name" value="PROTEIN CBG24898-RELATED"/>
    <property type="match status" value="1"/>
</dbReference>